<dbReference type="RefSeq" id="WP_111111859.1">
    <property type="nucleotide sequence ID" value="NZ_LXXM01000101.1"/>
</dbReference>
<name>A0A2W6KGI8_STEMA</name>
<comment type="caution">
    <text evidence="1">The sequence shown here is derived from an EMBL/GenBank/DDBJ whole genome shotgun (WGS) entry which is preliminary data.</text>
</comment>
<proteinExistence type="predicted"/>
<gene>
    <name evidence="1" type="ORF">A7X83_04860</name>
</gene>
<dbReference type="EMBL" id="LXXM01000101">
    <property type="protein sequence ID" value="PZS94312.1"/>
    <property type="molecule type" value="Genomic_DNA"/>
</dbReference>
<dbReference type="AlphaFoldDB" id="A0A2W6KGI8"/>
<sequence>MADATATSGLQYLRGFTHRLLREAELPYRQVTVMHRDLFRRAGIEWRDGQSMASLLDGLNLQQLRALVDQLRDGDDDEEE</sequence>
<protein>
    <submittedName>
        <fullName evidence="1">Uncharacterized protein</fullName>
    </submittedName>
</protein>
<accession>A0A2W6KGI8</accession>
<reference evidence="1 2" key="1">
    <citation type="submission" date="2016-05" db="EMBL/GenBank/DDBJ databases">
        <authorList>
            <person name="Lavstsen T."/>
            <person name="Jespersen J.S."/>
        </authorList>
    </citation>
    <scope>NUCLEOTIDE SEQUENCE [LARGE SCALE GENOMIC DNA]</scope>
    <source>
        <strain evidence="1 2">SM-5815</strain>
    </source>
</reference>
<dbReference type="Proteomes" id="UP000249614">
    <property type="component" value="Unassembled WGS sequence"/>
</dbReference>
<organism evidence="1 2">
    <name type="scientific">Stenotrophomonas maltophilia</name>
    <name type="common">Pseudomonas maltophilia</name>
    <name type="synonym">Xanthomonas maltophilia</name>
    <dbReference type="NCBI Taxonomy" id="40324"/>
    <lineage>
        <taxon>Bacteria</taxon>
        <taxon>Pseudomonadati</taxon>
        <taxon>Pseudomonadota</taxon>
        <taxon>Gammaproteobacteria</taxon>
        <taxon>Lysobacterales</taxon>
        <taxon>Lysobacteraceae</taxon>
        <taxon>Stenotrophomonas</taxon>
        <taxon>Stenotrophomonas maltophilia group</taxon>
    </lineage>
</organism>
<evidence type="ECO:0000313" key="1">
    <source>
        <dbReference type="EMBL" id="PZS94312.1"/>
    </source>
</evidence>
<evidence type="ECO:0000313" key="2">
    <source>
        <dbReference type="Proteomes" id="UP000249614"/>
    </source>
</evidence>